<protein>
    <submittedName>
        <fullName evidence="2">Protein kinase-like domain</fullName>
    </submittedName>
</protein>
<dbReference type="AlphaFoldDB" id="W6Q8R9"/>
<organism evidence="2 3">
    <name type="scientific">Penicillium roqueforti (strain FM164)</name>
    <dbReference type="NCBI Taxonomy" id="1365484"/>
    <lineage>
        <taxon>Eukaryota</taxon>
        <taxon>Fungi</taxon>
        <taxon>Dikarya</taxon>
        <taxon>Ascomycota</taxon>
        <taxon>Pezizomycotina</taxon>
        <taxon>Eurotiomycetes</taxon>
        <taxon>Eurotiomycetidae</taxon>
        <taxon>Eurotiales</taxon>
        <taxon>Aspergillaceae</taxon>
        <taxon>Penicillium</taxon>
    </lineage>
</organism>
<dbReference type="Proteomes" id="UP000030686">
    <property type="component" value="Unassembled WGS sequence"/>
</dbReference>
<proteinExistence type="predicted"/>
<keyword evidence="2" id="KW-0808">Transferase</keyword>
<dbReference type="STRING" id="1365484.W6Q8R9"/>
<dbReference type="PANTHER" id="PTHR36091:SF2">
    <property type="entry name" value="AMINOGLYCOSIDE PHOSPHOTRANSFERASE DOMAIN-CONTAINING PROTEIN"/>
    <property type="match status" value="1"/>
</dbReference>
<evidence type="ECO:0000313" key="2">
    <source>
        <dbReference type="EMBL" id="CDM30629.1"/>
    </source>
</evidence>
<dbReference type="SUPFAM" id="SSF56112">
    <property type="entry name" value="Protein kinase-like (PK-like)"/>
    <property type="match status" value="1"/>
</dbReference>
<dbReference type="PROSITE" id="PS50011">
    <property type="entry name" value="PROTEIN_KINASE_DOM"/>
    <property type="match status" value="1"/>
</dbReference>
<feature type="domain" description="Protein kinase" evidence="1">
    <location>
        <begin position="1"/>
        <end position="314"/>
    </location>
</feature>
<dbReference type="Pfam" id="PF00069">
    <property type="entry name" value="Pkinase"/>
    <property type="match status" value="1"/>
</dbReference>
<dbReference type="InterPro" id="IPR000719">
    <property type="entry name" value="Prot_kinase_dom"/>
</dbReference>
<keyword evidence="2" id="KW-0418">Kinase</keyword>
<evidence type="ECO:0000313" key="3">
    <source>
        <dbReference type="Proteomes" id="UP000030686"/>
    </source>
</evidence>
<keyword evidence="3" id="KW-1185">Reference proteome</keyword>
<gene>
    <name evidence="2" type="ORF">PROQFM164_S02g000779</name>
</gene>
<dbReference type="GO" id="GO:0004672">
    <property type="term" value="F:protein kinase activity"/>
    <property type="evidence" value="ECO:0007669"/>
    <property type="project" value="InterPro"/>
</dbReference>
<dbReference type="InterPro" id="IPR051035">
    <property type="entry name" value="Mito_inheritance_9"/>
</dbReference>
<evidence type="ECO:0000259" key="1">
    <source>
        <dbReference type="PROSITE" id="PS50011"/>
    </source>
</evidence>
<dbReference type="EMBL" id="HG792016">
    <property type="protein sequence ID" value="CDM30629.1"/>
    <property type="molecule type" value="Genomic_DNA"/>
</dbReference>
<dbReference type="Gene3D" id="1.10.510.10">
    <property type="entry name" value="Transferase(Phosphotransferase) domain 1"/>
    <property type="match status" value="1"/>
</dbReference>
<name>W6Q8R9_PENRF</name>
<dbReference type="GO" id="GO:0005739">
    <property type="term" value="C:mitochondrion"/>
    <property type="evidence" value="ECO:0007669"/>
    <property type="project" value="TreeGrafter"/>
</dbReference>
<reference evidence="2" key="1">
    <citation type="journal article" date="2014" name="Nat. Commun.">
        <title>Multiple recent horizontal transfers of a large genomic region in cheese making fungi.</title>
        <authorList>
            <person name="Cheeseman K."/>
            <person name="Ropars J."/>
            <person name="Renault P."/>
            <person name="Dupont J."/>
            <person name="Gouzy J."/>
            <person name="Branca A."/>
            <person name="Abraham A.L."/>
            <person name="Ceppi M."/>
            <person name="Conseiller E."/>
            <person name="Debuchy R."/>
            <person name="Malagnac F."/>
            <person name="Goarin A."/>
            <person name="Silar P."/>
            <person name="Lacoste S."/>
            <person name="Sallet E."/>
            <person name="Bensimon A."/>
            <person name="Giraud T."/>
            <person name="Brygoo Y."/>
        </authorList>
    </citation>
    <scope>NUCLEOTIDE SEQUENCE [LARGE SCALE GENOMIC DNA]</scope>
    <source>
        <strain evidence="2">FM164</strain>
    </source>
</reference>
<sequence>MPRTVSGWQDVKQDNILVNYGTEVEGVSFTDVQLADFGSTIPATSKYAYDENLIGAPIWRSPEAHLRIGWGIPTDIWSFGTMLITLIYGDNYFMFKPDVSADHDEYDHKIPTRQCQFFGPFPISYQEIAPPSTLYMLMQVMSRLHGKQMPFDIFQQTRSQLRTKTSFSIIMGSSGLLGAFISRKMFPLNFKLCYIASTEKCEDSEIFCIGPTADYMFWYERRAGLNLRCGPWNDPKDYLLSVAQKEIEWTQRYGKPLELDFPHNDVFPGKKDLEDYLRLLEKYIALASYLLPKVADSSLNRPTLRHPVELHVLVAGYPHTFESPDAEQTPHFEEPSLPPEYETLPADKKFEADELQRRRLISYYYRIFNGHLNKAHLEALRDPILFPRQHLVDRAGKQWSGNLMTLKGALVLMADYWPHLSDIGIPYPVRFTDAELDGFYEQEQLWFNINKLVDHWREQIEVTSEDGWVSNEHFEEAVRKSAELESSLIATAEGDTEDINLLRKGWPFRDRDEIN</sequence>
<dbReference type="GO" id="GO:0005524">
    <property type="term" value="F:ATP binding"/>
    <property type="evidence" value="ECO:0007669"/>
    <property type="project" value="InterPro"/>
</dbReference>
<dbReference type="OrthoDB" id="10003767at2759"/>
<dbReference type="InterPro" id="IPR011009">
    <property type="entry name" value="Kinase-like_dom_sf"/>
</dbReference>
<accession>W6Q8R9</accession>
<dbReference type="PANTHER" id="PTHR36091">
    <property type="entry name" value="ALTERED INHERITANCE OF MITOCHONDRIA PROTEIN 9, MITOCHONDRIAL"/>
    <property type="match status" value="1"/>
</dbReference>